<comment type="caution">
    <text evidence="1">The sequence shown here is derived from an EMBL/GenBank/DDBJ whole genome shotgun (WGS) entry which is preliminary data.</text>
</comment>
<keyword evidence="2" id="KW-1185">Reference proteome</keyword>
<protein>
    <submittedName>
        <fullName evidence="1">Uncharacterized protein</fullName>
    </submittedName>
</protein>
<dbReference type="Proteomes" id="UP001519311">
    <property type="component" value="Unassembled WGS sequence"/>
</dbReference>
<sequence length="50" mass="5259">MDMHQGAEPPSRQERSPLPLRLAGALAIAYWNTHGPGTGPSARRPLGAPA</sequence>
<organism evidence="1 2">
    <name type="scientific">Streptomyces clavifer</name>
    <dbReference type="NCBI Taxonomy" id="68188"/>
    <lineage>
        <taxon>Bacteria</taxon>
        <taxon>Bacillati</taxon>
        <taxon>Actinomycetota</taxon>
        <taxon>Actinomycetes</taxon>
        <taxon>Kitasatosporales</taxon>
        <taxon>Streptomycetaceae</taxon>
        <taxon>Streptomyces</taxon>
    </lineage>
</organism>
<evidence type="ECO:0000313" key="1">
    <source>
        <dbReference type="EMBL" id="MBP2357745.1"/>
    </source>
</evidence>
<gene>
    <name evidence="1" type="ORF">JOF59_000145</name>
</gene>
<dbReference type="EMBL" id="JAGINS010000001">
    <property type="protein sequence ID" value="MBP2357745.1"/>
    <property type="molecule type" value="Genomic_DNA"/>
</dbReference>
<dbReference type="RefSeq" id="WP_274922807.1">
    <property type="nucleotide sequence ID" value="NZ_BMWJ01000002.1"/>
</dbReference>
<proteinExistence type="predicted"/>
<name>A0ABS4V1F3_9ACTN</name>
<accession>A0ABS4V1F3</accession>
<evidence type="ECO:0000313" key="2">
    <source>
        <dbReference type="Proteomes" id="UP001519311"/>
    </source>
</evidence>
<reference evidence="1 2" key="1">
    <citation type="submission" date="2021-03" db="EMBL/GenBank/DDBJ databases">
        <title>Sequencing the genomes of 1000 actinobacteria strains.</title>
        <authorList>
            <person name="Klenk H.-P."/>
        </authorList>
    </citation>
    <scope>NUCLEOTIDE SEQUENCE [LARGE SCALE GENOMIC DNA]</scope>
    <source>
        <strain evidence="1 2">DSM 40843</strain>
    </source>
</reference>
<dbReference type="GeneID" id="97346132"/>